<comment type="caution">
    <text evidence="2">The sequence shown here is derived from an EMBL/GenBank/DDBJ whole genome shotgun (WGS) entry which is preliminary data.</text>
</comment>
<reference evidence="2 3" key="1">
    <citation type="submission" date="2016-11" db="EMBL/GenBank/DDBJ databases">
        <title>Study of marine rhodopsin-containing bacteria.</title>
        <authorList>
            <person name="Yoshizawa S."/>
            <person name="Kumagai Y."/>
            <person name="Kogure K."/>
        </authorList>
    </citation>
    <scope>NUCLEOTIDE SEQUENCE [LARGE SCALE GENOMIC DNA]</scope>
    <source>
        <strain evidence="2 3">SAORIC-28</strain>
    </source>
</reference>
<organism evidence="2 3">
    <name type="scientific">Rubrivirga marina</name>
    <dbReference type="NCBI Taxonomy" id="1196024"/>
    <lineage>
        <taxon>Bacteria</taxon>
        <taxon>Pseudomonadati</taxon>
        <taxon>Rhodothermota</taxon>
        <taxon>Rhodothermia</taxon>
        <taxon>Rhodothermales</taxon>
        <taxon>Rubricoccaceae</taxon>
        <taxon>Rubrivirga</taxon>
    </lineage>
</organism>
<dbReference type="EMBL" id="MQWD01000001">
    <property type="protein sequence ID" value="PAP77407.1"/>
    <property type="molecule type" value="Genomic_DNA"/>
</dbReference>
<dbReference type="RefSeq" id="WP_095511074.1">
    <property type="nucleotide sequence ID" value="NZ_MQWD01000001.1"/>
</dbReference>
<dbReference type="Proteomes" id="UP000216339">
    <property type="component" value="Unassembled WGS sequence"/>
</dbReference>
<sequence length="68" mass="6973">MRRRLIAVFVALDGLCALASPLLAPALLPSPQPESTYVEIAGMCVEEAPDLGAGLGGRLVDMSFCAGA</sequence>
<accession>A0A271J272</accession>
<dbReference type="AlphaFoldDB" id="A0A271J272"/>
<name>A0A271J272_9BACT</name>
<protein>
    <submittedName>
        <fullName evidence="2">Uncharacterized protein</fullName>
    </submittedName>
</protein>
<evidence type="ECO:0000313" key="3">
    <source>
        <dbReference type="Proteomes" id="UP000216339"/>
    </source>
</evidence>
<feature type="chain" id="PRO_5013012672" evidence="1">
    <location>
        <begin position="20"/>
        <end position="68"/>
    </location>
</feature>
<keyword evidence="1" id="KW-0732">Signal</keyword>
<proteinExistence type="predicted"/>
<keyword evidence="3" id="KW-1185">Reference proteome</keyword>
<evidence type="ECO:0000313" key="2">
    <source>
        <dbReference type="EMBL" id="PAP77407.1"/>
    </source>
</evidence>
<gene>
    <name evidence="2" type="ORF">BSZ37_13660</name>
</gene>
<feature type="signal peptide" evidence="1">
    <location>
        <begin position="1"/>
        <end position="19"/>
    </location>
</feature>
<evidence type="ECO:0000256" key="1">
    <source>
        <dbReference type="SAM" id="SignalP"/>
    </source>
</evidence>